<keyword evidence="6" id="KW-0808">Transferase</keyword>
<evidence type="ECO:0000256" key="4">
    <source>
        <dbReference type="ARBA" id="ARBA00022989"/>
    </source>
</evidence>
<comment type="similarity">
    <text evidence="6">Belongs to the LPG synthase family.</text>
</comment>
<comment type="function">
    <text evidence="6">Catalyzes the transfer of a lysyl group from L-lysyl-tRNA(Lys) to membrane-bound phosphatidylglycerol (PG), which produces lysylphosphatidylglycerol (LPG), a major component of the bacterial membrane with a positive net charge. LPG synthesis contributes to bacterial virulence as it is involved in the resistance mechanism against cationic antimicrobial peptides (CAMP) produces by the host's immune system (defensins, cathelicidins) and by the competing microorganisms.</text>
</comment>
<organism evidence="7 8">
    <name type="scientific">Lacticaseibacillus saniviri JCM 17471 = DSM 24301</name>
    <dbReference type="NCBI Taxonomy" id="1293598"/>
    <lineage>
        <taxon>Bacteria</taxon>
        <taxon>Bacillati</taxon>
        <taxon>Bacillota</taxon>
        <taxon>Bacilli</taxon>
        <taxon>Lactobacillales</taxon>
        <taxon>Lactobacillaceae</taxon>
        <taxon>Lacticaseibacillus</taxon>
    </lineage>
</organism>
<evidence type="ECO:0000256" key="6">
    <source>
        <dbReference type="RuleBase" id="RU363042"/>
    </source>
</evidence>
<dbReference type="PANTHER" id="PTHR37693">
    <property type="entry name" value="PHOSPHATIDYLGLYCEROL LYSYLTRANSFERASE"/>
    <property type="match status" value="1"/>
</dbReference>
<dbReference type="EMBL" id="JQCE01000073">
    <property type="protein sequence ID" value="KRO15247.1"/>
    <property type="molecule type" value="Genomic_DNA"/>
</dbReference>
<comment type="catalytic activity">
    <reaction evidence="6">
        <text>L-lysyl-tRNA(Lys) + a 1,2-diacyl-sn-glycero-3-phospho-(1'-sn-glycerol) = a 1,2-diacyl-sn-glycero-3-phospho-1'-(3'-O-L-lysyl)-sn-glycerol + tRNA(Lys)</text>
        <dbReference type="Rhea" id="RHEA:10668"/>
        <dbReference type="Rhea" id="RHEA-COMP:9696"/>
        <dbReference type="Rhea" id="RHEA-COMP:9697"/>
        <dbReference type="ChEBI" id="CHEBI:64716"/>
        <dbReference type="ChEBI" id="CHEBI:75792"/>
        <dbReference type="ChEBI" id="CHEBI:78442"/>
        <dbReference type="ChEBI" id="CHEBI:78529"/>
        <dbReference type="EC" id="2.3.2.3"/>
    </reaction>
</comment>
<evidence type="ECO:0000256" key="2">
    <source>
        <dbReference type="ARBA" id="ARBA00022475"/>
    </source>
</evidence>
<reference evidence="7 8" key="1">
    <citation type="journal article" date="2015" name="Genome Announc.">
        <title>Expanding the biotechnology potential of lactobacilli through comparative genomics of 213 strains and associated genera.</title>
        <authorList>
            <person name="Sun Z."/>
            <person name="Harris H.M."/>
            <person name="McCann A."/>
            <person name="Guo C."/>
            <person name="Argimon S."/>
            <person name="Zhang W."/>
            <person name="Yang X."/>
            <person name="Jeffery I.B."/>
            <person name="Cooney J.C."/>
            <person name="Kagawa T.F."/>
            <person name="Liu W."/>
            <person name="Song Y."/>
            <person name="Salvetti E."/>
            <person name="Wrobel A."/>
            <person name="Rasinkangas P."/>
            <person name="Parkhill J."/>
            <person name="Rea M.C."/>
            <person name="O'Sullivan O."/>
            <person name="Ritari J."/>
            <person name="Douillard F.P."/>
            <person name="Paul Ross R."/>
            <person name="Yang R."/>
            <person name="Briner A.E."/>
            <person name="Felis G.E."/>
            <person name="de Vos W.M."/>
            <person name="Barrangou R."/>
            <person name="Klaenhammer T.R."/>
            <person name="Caufield P.W."/>
            <person name="Cui Y."/>
            <person name="Zhang H."/>
            <person name="O'Toole P.W."/>
        </authorList>
    </citation>
    <scope>NUCLEOTIDE SEQUENCE [LARGE SCALE GENOMIC DNA]</scope>
    <source>
        <strain evidence="7 8">DSM 24301</strain>
    </source>
</reference>
<feature type="transmembrane region" description="Helical" evidence="6">
    <location>
        <begin position="153"/>
        <end position="178"/>
    </location>
</feature>
<dbReference type="OrthoDB" id="9810654at2"/>
<feature type="transmembrane region" description="Helical" evidence="6">
    <location>
        <begin position="42"/>
        <end position="66"/>
    </location>
</feature>
<dbReference type="NCBIfam" id="TIGR00374">
    <property type="entry name" value="flippase-like domain"/>
    <property type="match status" value="1"/>
</dbReference>
<evidence type="ECO:0000256" key="3">
    <source>
        <dbReference type="ARBA" id="ARBA00022692"/>
    </source>
</evidence>
<evidence type="ECO:0000256" key="1">
    <source>
        <dbReference type="ARBA" id="ARBA00004651"/>
    </source>
</evidence>
<keyword evidence="2" id="KW-1003">Cell membrane</keyword>
<feature type="transmembrane region" description="Helical" evidence="6">
    <location>
        <begin position="252"/>
        <end position="277"/>
    </location>
</feature>
<name>A0A0R2MNI0_9LACO</name>
<feature type="transmembrane region" description="Helical" evidence="6">
    <location>
        <begin position="314"/>
        <end position="331"/>
    </location>
</feature>
<keyword evidence="6" id="KW-0443">Lipid metabolism</keyword>
<dbReference type="PANTHER" id="PTHR37693:SF1">
    <property type="entry name" value="INTEGRAL MEMBRANE PROTEIN"/>
    <property type="match status" value="1"/>
</dbReference>
<evidence type="ECO:0000313" key="7">
    <source>
        <dbReference type="EMBL" id="KRO15247.1"/>
    </source>
</evidence>
<dbReference type="GO" id="GO:0005886">
    <property type="term" value="C:plasma membrane"/>
    <property type="evidence" value="ECO:0007669"/>
    <property type="project" value="UniProtKB-SubCell"/>
</dbReference>
<dbReference type="GO" id="GO:0050071">
    <property type="term" value="F:phosphatidylglycerol lysyltransferase activity"/>
    <property type="evidence" value="ECO:0007669"/>
    <property type="project" value="UniProtKB-EC"/>
</dbReference>
<feature type="transmembrane region" description="Helical" evidence="6">
    <location>
        <begin position="124"/>
        <end position="147"/>
    </location>
</feature>
<keyword evidence="6" id="KW-0046">Antibiotic resistance</keyword>
<dbReference type="InterPro" id="IPR022791">
    <property type="entry name" value="L-PG_synthase/AglD"/>
</dbReference>
<gene>
    <name evidence="6" type="primary">mprF</name>
    <name evidence="7" type="ORF">IV56_GL000165</name>
</gene>
<dbReference type="Proteomes" id="UP000050969">
    <property type="component" value="Unassembled WGS sequence"/>
</dbReference>
<sequence>MSRKNKLAVGIMVILGIAIFAYESRNLNFTQLHDTLLHLHWGWLMVALLMMLLSWVVETFVVQIFVAGEHDHLPFREALRVPLVEQLFNAITPFSSGGQPAQLVALMQSGVEGGRASSVLLMKFIVYQFMVLVNFILTIFIGFNQVASRFGPLAIFIIFGFIIHVVVIIGLLMVMYYYKFTKQLVHLALKPVGWFVGRERRDTMEAQMATKIDTFYAESLQLKKEKGRVVRAAALTLVQLLLYYSVPYFVLLSLGVSGVSVVEVIVLHVMIVMIVSLFPIPGGSGGAEYSFKTLFATYVASPTQLILGMLLWRILTYYLGMVLGIVALALVPKKRNSNT</sequence>
<dbReference type="PATRIC" id="fig|1293598.4.peg.174"/>
<comment type="subcellular location">
    <subcellularLocation>
        <location evidence="1 6">Cell membrane</location>
        <topology evidence="1 6">Multi-pass membrane protein</topology>
    </subcellularLocation>
</comment>
<dbReference type="GO" id="GO:0046677">
    <property type="term" value="P:response to antibiotic"/>
    <property type="evidence" value="ECO:0007669"/>
    <property type="project" value="UniProtKB-KW"/>
</dbReference>
<feature type="transmembrane region" description="Helical" evidence="6">
    <location>
        <begin position="7"/>
        <end position="22"/>
    </location>
</feature>
<dbReference type="Pfam" id="PF03706">
    <property type="entry name" value="LPG_synthase_TM"/>
    <property type="match status" value="1"/>
</dbReference>
<dbReference type="STRING" id="1293598.IV56_GL000165"/>
<keyword evidence="3 6" id="KW-0812">Transmembrane</keyword>
<feature type="transmembrane region" description="Helical" evidence="6">
    <location>
        <begin position="229"/>
        <end position="246"/>
    </location>
</feature>
<comment type="caution">
    <text evidence="7">The sequence shown here is derived from an EMBL/GenBank/DDBJ whole genome shotgun (WGS) entry which is preliminary data.</text>
</comment>
<dbReference type="RefSeq" id="WP_054778094.1">
    <property type="nucleotide sequence ID" value="NZ_BBBX01000032.1"/>
</dbReference>
<protein>
    <recommendedName>
        <fullName evidence="6">Phosphatidylglycerol lysyltransferase</fullName>
        <ecNumber evidence="6">2.3.2.3</ecNumber>
    </recommendedName>
    <alternativeName>
        <fullName evidence="6">Lysylphosphatidylglycerol synthase</fullName>
    </alternativeName>
</protein>
<evidence type="ECO:0000256" key="5">
    <source>
        <dbReference type="ARBA" id="ARBA00023136"/>
    </source>
</evidence>
<dbReference type="GO" id="GO:0006629">
    <property type="term" value="P:lipid metabolic process"/>
    <property type="evidence" value="ECO:0007669"/>
    <property type="project" value="UniProtKB-KW"/>
</dbReference>
<accession>A0A0R2MNI0</accession>
<keyword evidence="5 6" id="KW-0472">Membrane</keyword>
<dbReference type="AlphaFoldDB" id="A0A0R2MNI0"/>
<evidence type="ECO:0000313" key="8">
    <source>
        <dbReference type="Proteomes" id="UP000050969"/>
    </source>
</evidence>
<proteinExistence type="inferred from homology"/>
<dbReference type="EC" id="2.3.2.3" evidence="6"/>
<keyword evidence="8" id="KW-1185">Reference proteome</keyword>
<keyword evidence="4 6" id="KW-1133">Transmembrane helix</keyword>